<keyword evidence="2" id="KW-1185">Reference proteome</keyword>
<comment type="caution">
    <text evidence="1">The sequence shown here is derived from an EMBL/GenBank/DDBJ whole genome shotgun (WGS) entry which is preliminary data.</text>
</comment>
<accession>A0ABS0K8Y9</accession>
<dbReference type="Proteomes" id="UP000631791">
    <property type="component" value="Unassembled WGS sequence"/>
</dbReference>
<organism evidence="1 2">
    <name type="scientific">Micromonospora vinacea</name>
    <dbReference type="NCBI Taxonomy" id="709878"/>
    <lineage>
        <taxon>Bacteria</taxon>
        <taxon>Bacillati</taxon>
        <taxon>Actinomycetota</taxon>
        <taxon>Actinomycetes</taxon>
        <taxon>Micromonosporales</taxon>
        <taxon>Micromonosporaceae</taxon>
        <taxon>Micromonospora</taxon>
    </lineage>
</organism>
<reference evidence="1 2" key="1">
    <citation type="submission" date="2020-11" db="EMBL/GenBank/DDBJ databases">
        <title>Sequencing the genomes of 1000 actinobacteria strains.</title>
        <authorList>
            <person name="Klenk H.-P."/>
        </authorList>
    </citation>
    <scope>NUCLEOTIDE SEQUENCE [LARGE SCALE GENOMIC DNA]</scope>
    <source>
        <strain evidence="1 2">DSM 101695</strain>
    </source>
</reference>
<proteinExistence type="predicted"/>
<protein>
    <submittedName>
        <fullName evidence="1">Uncharacterized protein</fullName>
    </submittedName>
</protein>
<sequence>MAEHTNDAARRREVATRNNWSARGAQLRSLLVGLPR</sequence>
<gene>
    <name evidence="1" type="ORF">IW249_005517</name>
</gene>
<name>A0ABS0K8Y9_9ACTN</name>
<evidence type="ECO:0000313" key="1">
    <source>
        <dbReference type="EMBL" id="MBG6105103.1"/>
    </source>
</evidence>
<dbReference type="EMBL" id="JADOTY010000001">
    <property type="protein sequence ID" value="MBG6105103.1"/>
    <property type="molecule type" value="Genomic_DNA"/>
</dbReference>
<evidence type="ECO:0000313" key="2">
    <source>
        <dbReference type="Proteomes" id="UP000631791"/>
    </source>
</evidence>